<dbReference type="SUPFAM" id="SSF111331">
    <property type="entry name" value="NAD kinase/diacylglycerol kinase-like"/>
    <property type="match status" value="1"/>
</dbReference>
<dbReference type="Gene3D" id="2.60.200.40">
    <property type="match status" value="1"/>
</dbReference>
<dbReference type="AlphaFoldDB" id="A0A8J3J4F9"/>
<dbReference type="GO" id="GO:0008654">
    <property type="term" value="P:phospholipid biosynthetic process"/>
    <property type="evidence" value="ECO:0007669"/>
    <property type="project" value="UniProtKB-KW"/>
</dbReference>
<evidence type="ECO:0000259" key="9">
    <source>
        <dbReference type="PROSITE" id="PS50146"/>
    </source>
</evidence>
<keyword evidence="3" id="KW-0808">Transferase</keyword>
<keyword evidence="7" id="KW-0443">Lipid metabolism</keyword>
<dbReference type="Pfam" id="PF00781">
    <property type="entry name" value="DAGK_cat"/>
    <property type="match status" value="1"/>
</dbReference>
<dbReference type="InterPro" id="IPR001206">
    <property type="entry name" value="Diacylglycerol_kinase_cat_dom"/>
</dbReference>
<dbReference type="InterPro" id="IPR045540">
    <property type="entry name" value="YegS/DAGK_C"/>
</dbReference>
<evidence type="ECO:0000256" key="7">
    <source>
        <dbReference type="ARBA" id="ARBA00023209"/>
    </source>
</evidence>
<evidence type="ECO:0000256" key="2">
    <source>
        <dbReference type="ARBA" id="ARBA00005983"/>
    </source>
</evidence>
<dbReference type="GO" id="GO:0005524">
    <property type="term" value="F:ATP binding"/>
    <property type="evidence" value="ECO:0007669"/>
    <property type="project" value="UniProtKB-KW"/>
</dbReference>
<dbReference type="Gene3D" id="3.40.50.10330">
    <property type="entry name" value="Probable inorganic polyphosphate/atp-NAD kinase, domain 1"/>
    <property type="match status" value="1"/>
</dbReference>
<dbReference type="PANTHER" id="PTHR12358:SF54">
    <property type="entry name" value="SPHINGOSINE KINASE RELATED PROTEIN"/>
    <property type="match status" value="1"/>
</dbReference>
<dbReference type="RefSeq" id="WP_203655014.1">
    <property type="nucleotide sequence ID" value="NZ_BAAAZM010000002.1"/>
</dbReference>
<keyword evidence="6" id="KW-0067">ATP-binding</keyword>
<comment type="caution">
    <text evidence="10">The sequence shown here is derived from an EMBL/GenBank/DDBJ whole genome shotgun (WGS) entry which is preliminary data.</text>
</comment>
<proteinExistence type="inferred from homology"/>
<sequence>MADEDPSRSALVVNPAKVDARRVRAEVTAVLAEAGRPAPDYRETTPDEPGGTLADAAVRDGARLVFVCGGDGTVRSCAGALAGTDVALCVLPGGTGNLLAANLGVPNGIAAAARLAVTGVRRRIDVGDVDGDVFTVMAGMGFDAHMLDATPEALKARVGWLAYLVGGARRLRDRPMRVMVRLDDAEPLRRRARSVLVANVGRLQGGLTLLPDAEPDDGTFDVAVVTPRSLADWLRLGAAVVRRAPRPPRMETYRCREVTVLSTQPQARELDGDVVSPGPRLHATLRPLALTVCVPAG</sequence>
<evidence type="ECO:0000313" key="11">
    <source>
        <dbReference type="Proteomes" id="UP000612808"/>
    </source>
</evidence>
<evidence type="ECO:0000256" key="1">
    <source>
        <dbReference type="ARBA" id="ARBA00001946"/>
    </source>
</evidence>
<keyword evidence="4" id="KW-0547">Nucleotide-binding</keyword>
<dbReference type="PROSITE" id="PS50146">
    <property type="entry name" value="DAGK"/>
    <property type="match status" value="1"/>
</dbReference>
<feature type="domain" description="DAGKc" evidence="9">
    <location>
        <begin position="4"/>
        <end position="133"/>
    </location>
</feature>
<dbReference type="InterPro" id="IPR016064">
    <property type="entry name" value="NAD/diacylglycerol_kinase_sf"/>
</dbReference>
<evidence type="ECO:0000256" key="8">
    <source>
        <dbReference type="ARBA" id="ARBA00023264"/>
    </source>
</evidence>
<accession>A0A8J3J4F9</accession>
<evidence type="ECO:0000256" key="6">
    <source>
        <dbReference type="ARBA" id="ARBA00022840"/>
    </source>
</evidence>
<evidence type="ECO:0000313" key="10">
    <source>
        <dbReference type="EMBL" id="GID09957.1"/>
    </source>
</evidence>
<reference evidence="10" key="1">
    <citation type="submission" date="2021-01" db="EMBL/GenBank/DDBJ databases">
        <title>Whole genome shotgun sequence of Actinocatenispora rupis NBRC 107355.</title>
        <authorList>
            <person name="Komaki H."/>
            <person name="Tamura T."/>
        </authorList>
    </citation>
    <scope>NUCLEOTIDE SEQUENCE</scope>
    <source>
        <strain evidence="10">NBRC 107355</strain>
    </source>
</reference>
<keyword evidence="7" id="KW-0594">Phospholipid biosynthesis</keyword>
<protein>
    <submittedName>
        <fullName evidence="10">Sphingosine kinase</fullName>
    </submittedName>
</protein>
<dbReference type="SMART" id="SM00046">
    <property type="entry name" value="DAGKc"/>
    <property type="match status" value="1"/>
</dbReference>
<dbReference type="Proteomes" id="UP000612808">
    <property type="component" value="Unassembled WGS sequence"/>
</dbReference>
<name>A0A8J3J4F9_9ACTN</name>
<keyword evidence="11" id="KW-1185">Reference proteome</keyword>
<dbReference type="Pfam" id="PF19279">
    <property type="entry name" value="YegS_C"/>
    <property type="match status" value="1"/>
</dbReference>
<comment type="cofactor">
    <cofactor evidence="1">
        <name>Mg(2+)</name>
        <dbReference type="ChEBI" id="CHEBI:18420"/>
    </cofactor>
</comment>
<dbReference type="InterPro" id="IPR017438">
    <property type="entry name" value="ATP-NAD_kinase_N"/>
</dbReference>
<evidence type="ECO:0000256" key="4">
    <source>
        <dbReference type="ARBA" id="ARBA00022741"/>
    </source>
</evidence>
<evidence type="ECO:0000256" key="5">
    <source>
        <dbReference type="ARBA" id="ARBA00022777"/>
    </source>
</evidence>
<keyword evidence="7" id="KW-0444">Lipid biosynthesis</keyword>
<organism evidence="10 11">
    <name type="scientific">Actinocatenispora rupis</name>
    <dbReference type="NCBI Taxonomy" id="519421"/>
    <lineage>
        <taxon>Bacteria</taxon>
        <taxon>Bacillati</taxon>
        <taxon>Actinomycetota</taxon>
        <taxon>Actinomycetes</taxon>
        <taxon>Micromonosporales</taxon>
        <taxon>Micromonosporaceae</taxon>
        <taxon>Actinocatenispora</taxon>
    </lineage>
</organism>
<gene>
    <name evidence="10" type="ORF">Aru02nite_08460</name>
</gene>
<dbReference type="EMBL" id="BOMB01000004">
    <property type="protein sequence ID" value="GID09957.1"/>
    <property type="molecule type" value="Genomic_DNA"/>
</dbReference>
<keyword evidence="8" id="KW-1208">Phospholipid metabolism</keyword>
<comment type="similarity">
    <text evidence="2">Belongs to the diacylglycerol/lipid kinase family.</text>
</comment>
<dbReference type="GO" id="GO:0016301">
    <property type="term" value="F:kinase activity"/>
    <property type="evidence" value="ECO:0007669"/>
    <property type="project" value="UniProtKB-KW"/>
</dbReference>
<keyword evidence="5 10" id="KW-0418">Kinase</keyword>
<evidence type="ECO:0000256" key="3">
    <source>
        <dbReference type="ARBA" id="ARBA00022679"/>
    </source>
</evidence>
<dbReference type="InterPro" id="IPR050187">
    <property type="entry name" value="Lipid_Phosphate_FormReg"/>
</dbReference>
<dbReference type="PANTHER" id="PTHR12358">
    <property type="entry name" value="SPHINGOSINE KINASE"/>
    <property type="match status" value="1"/>
</dbReference>